<evidence type="ECO:0000256" key="5">
    <source>
        <dbReference type="SAM" id="MobiDB-lite"/>
    </source>
</evidence>
<proteinExistence type="inferred from homology"/>
<dbReference type="AlphaFoldDB" id="A0ABC9XS51"/>
<reference evidence="7 8" key="1">
    <citation type="submission" date="2024-06" db="EMBL/GenBank/DDBJ databases">
        <title>The draft genome of Grus japonensis, version 3.</title>
        <authorList>
            <person name="Nabeshima K."/>
            <person name="Suzuki S."/>
            <person name="Onuma M."/>
        </authorList>
    </citation>
    <scope>NUCLEOTIDE SEQUENCE [LARGE SCALE GENOMIC DNA]</scope>
    <source>
        <strain evidence="7 8">451A</strain>
    </source>
</reference>
<dbReference type="InterPro" id="IPR006737">
    <property type="entry name" value="Motilin_assoc"/>
</dbReference>
<dbReference type="InterPro" id="IPR015662">
    <property type="entry name" value="Promotilin"/>
</dbReference>
<comment type="similarity">
    <text evidence="2">Belongs to the motilin family.</text>
</comment>
<gene>
    <name evidence="7" type="ORF">GRJ2_002479300</name>
</gene>
<keyword evidence="3" id="KW-0964">Secreted</keyword>
<feature type="region of interest" description="Disordered" evidence="5">
    <location>
        <begin position="1"/>
        <end position="60"/>
    </location>
</feature>
<evidence type="ECO:0000256" key="3">
    <source>
        <dbReference type="ARBA" id="ARBA00022525"/>
    </source>
</evidence>
<feature type="domain" description="Motilin/ghrelin-associated peptide" evidence="6">
    <location>
        <begin position="157"/>
        <end position="195"/>
    </location>
</feature>
<dbReference type="PANTHER" id="PTHR14156">
    <property type="entry name" value="MOTILIN"/>
    <property type="match status" value="1"/>
</dbReference>
<evidence type="ECO:0000259" key="6">
    <source>
        <dbReference type="Pfam" id="PF04643"/>
    </source>
</evidence>
<accession>A0ABC9XS51</accession>
<feature type="compositionally biased region" description="Basic and acidic residues" evidence="5">
    <location>
        <begin position="7"/>
        <end position="56"/>
    </location>
</feature>
<dbReference type="EMBL" id="BAAFJT010000025">
    <property type="protein sequence ID" value="GAB0200139.1"/>
    <property type="molecule type" value="Genomic_DNA"/>
</dbReference>
<evidence type="ECO:0000256" key="4">
    <source>
        <dbReference type="ARBA" id="ARBA00022702"/>
    </source>
</evidence>
<evidence type="ECO:0000256" key="2">
    <source>
        <dbReference type="ARBA" id="ARBA00006473"/>
    </source>
</evidence>
<comment type="subcellular location">
    <subcellularLocation>
        <location evidence="1">Secreted</location>
    </subcellularLocation>
</comment>
<comment type="caution">
    <text evidence="7">The sequence shown here is derived from an EMBL/GenBank/DDBJ whole genome shotgun (WGS) entry which is preliminary data.</text>
</comment>
<dbReference type="GO" id="GO:0005576">
    <property type="term" value="C:extracellular region"/>
    <property type="evidence" value="ECO:0007669"/>
    <property type="project" value="UniProtKB-SubCell"/>
</dbReference>
<name>A0ABC9XS51_GRUJA</name>
<evidence type="ECO:0000313" key="7">
    <source>
        <dbReference type="EMBL" id="GAB0200139.1"/>
    </source>
</evidence>
<keyword evidence="8" id="KW-1185">Reference proteome</keyword>
<evidence type="ECO:0000313" key="8">
    <source>
        <dbReference type="Proteomes" id="UP001623348"/>
    </source>
</evidence>
<evidence type="ECO:0000256" key="1">
    <source>
        <dbReference type="ARBA" id="ARBA00004613"/>
    </source>
</evidence>
<dbReference type="Proteomes" id="UP001623348">
    <property type="component" value="Unassembled WGS sequence"/>
</dbReference>
<sequence length="229" mass="26213">MGGQWKMVERGERREERGERREERGERRGEERRGEERRGEERRGEERRGEERRGEEQLLPSLAASPPLAWHAAETLAMVSKKVVATLLFVYVVSMLAEQTEGFVPFFTQSDFRKMQLQEKERNKGGQKKSLTSLQQLEEEGFSEQSDADVNMVKTIQLPLQLAVPIKAGMRLTPRQLEKYQDVLEKLLAEMLQDTPDGCKVCKEPPSPANIPRTQILILPKAMAKLQPA</sequence>
<dbReference type="PANTHER" id="PTHR14156:SF0">
    <property type="entry name" value="PROMOTILIN"/>
    <property type="match status" value="1"/>
</dbReference>
<organism evidence="7 8">
    <name type="scientific">Grus japonensis</name>
    <name type="common">Japanese crane</name>
    <name type="synonym">Red-crowned crane</name>
    <dbReference type="NCBI Taxonomy" id="30415"/>
    <lineage>
        <taxon>Eukaryota</taxon>
        <taxon>Metazoa</taxon>
        <taxon>Chordata</taxon>
        <taxon>Craniata</taxon>
        <taxon>Vertebrata</taxon>
        <taxon>Euteleostomi</taxon>
        <taxon>Archelosauria</taxon>
        <taxon>Archosauria</taxon>
        <taxon>Dinosauria</taxon>
        <taxon>Saurischia</taxon>
        <taxon>Theropoda</taxon>
        <taxon>Coelurosauria</taxon>
        <taxon>Aves</taxon>
        <taxon>Neognathae</taxon>
        <taxon>Neoaves</taxon>
        <taxon>Gruiformes</taxon>
        <taxon>Gruidae</taxon>
        <taxon>Grus</taxon>
    </lineage>
</organism>
<dbReference type="GO" id="GO:0005179">
    <property type="term" value="F:hormone activity"/>
    <property type="evidence" value="ECO:0007669"/>
    <property type="project" value="UniProtKB-KW"/>
</dbReference>
<protein>
    <submittedName>
        <fullName evidence="7">Promotilin</fullName>
    </submittedName>
</protein>
<dbReference type="Pfam" id="PF04643">
    <property type="entry name" value="Motilin_assoc"/>
    <property type="match status" value="1"/>
</dbReference>
<keyword evidence="4" id="KW-0372">Hormone</keyword>